<feature type="domain" description="DUF2460" evidence="1">
    <location>
        <begin position="574"/>
        <end position="776"/>
    </location>
</feature>
<gene>
    <name evidence="4" type="ORF">FHS79_000780</name>
</gene>
<feature type="domain" description="Non-contractile tail sheath TIM barrel" evidence="3">
    <location>
        <begin position="213"/>
        <end position="558"/>
    </location>
</feature>
<dbReference type="Proteomes" id="UP000538147">
    <property type="component" value="Unassembled WGS sequence"/>
</dbReference>
<evidence type="ECO:0000259" key="2">
    <source>
        <dbReference type="Pfam" id="PF23844"/>
    </source>
</evidence>
<evidence type="ECO:0000313" key="4">
    <source>
        <dbReference type="EMBL" id="MBB6226622.1"/>
    </source>
</evidence>
<keyword evidence="5" id="KW-1185">Reference proteome</keyword>
<accession>A0A841LBV1</accession>
<proteinExistence type="predicted"/>
<dbReference type="InterPro" id="IPR011740">
    <property type="entry name" value="DUF2460"/>
</dbReference>
<reference evidence="4 5" key="1">
    <citation type="submission" date="2020-08" db="EMBL/GenBank/DDBJ databases">
        <title>Genomic Encyclopedia of Type Strains, Phase IV (KMG-IV): sequencing the most valuable type-strain genomes for metagenomic binning, comparative biology and taxonomic classification.</title>
        <authorList>
            <person name="Goeker M."/>
        </authorList>
    </citation>
    <scope>NUCLEOTIDE SEQUENCE [LARGE SCALE GENOMIC DNA]</scope>
    <source>
        <strain evidence="4 5">DSM 102189</strain>
    </source>
</reference>
<dbReference type="EMBL" id="JACIIV010000005">
    <property type="protein sequence ID" value="MBB6226622.1"/>
    <property type="molecule type" value="Genomic_DNA"/>
</dbReference>
<dbReference type="NCBIfam" id="TIGR02217">
    <property type="entry name" value="chp_TIGR02217"/>
    <property type="match status" value="1"/>
</dbReference>
<dbReference type="Pfam" id="PF23845">
    <property type="entry name" value="TIM-barrel_NCTSP"/>
    <property type="match status" value="1"/>
</dbReference>
<feature type="domain" description="Non-contractile tail sheath N-terminal" evidence="2">
    <location>
        <begin position="18"/>
        <end position="208"/>
    </location>
</feature>
<organism evidence="4 5">
    <name type="scientific">Polymorphobacter multimanifer</name>
    <dbReference type="NCBI Taxonomy" id="1070431"/>
    <lineage>
        <taxon>Bacteria</taxon>
        <taxon>Pseudomonadati</taxon>
        <taxon>Pseudomonadota</taxon>
        <taxon>Alphaproteobacteria</taxon>
        <taxon>Sphingomonadales</taxon>
        <taxon>Sphingosinicellaceae</taxon>
        <taxon>Polymorphobacter</taxon>
    </lineage>
</organism>
<protein>
    <submittedName>
        <fullName evidence="4">Uncharacterized protein (TIGR02217 family)</fullName>
    </submittedName>
</protein>
<dbReference type="AlphaFoldDB" id="A0A841LBV1"/>
<dbReference type="Pfam" id="PF09343">
    <property type="entry name" value="DUF2460"/>
    <property type="match status" value="1"/>
</dbReference>
<sequence>MMQHWLAGKADQVRQQWVKRFDPRFWTVDFPRPMMAAVMTAGSDGLVVEAEFLRRADLAGLIWEAEDRWSHPLLALATSRDFRGLRLAFHWRQTGGALPLDAVNGPVLTIEGRDAAGAARSWYVRLWNYAQGSGNDAAIALDFDALDAGFNLADGAERVWTGDIDRMFISLVAEGFDGSDAPLPAPVAARLELSGIRAEGPGSMVRMGDAFVPPHGLRMCGGYDDSYNQTPERLIEAMLALGYRGTLVHYVGMSHFPALRWDEAAGAYLAQPDVPLCAPARAWHADFLARAVALGFSTILSLSFELLDQNCPADWAQRNAGGGRGLTGYVPPSALLSPAHPVAMAWLQAVAMDFVALAQAAGDRPRFQIGEPWWWVGPDLAPCLYDAATLALHEAETGLVAPRIDNVRAVTLAEEREWLDWCGALLGRATLALRDAVRAVAADAEVSLLFYAPQVLDAAAPELVRANVPLGWAWPAFDVLQLEDYEFVTRQDAAGQRRARAVVSERLGYPLAAQHYFAGFATRDADWLPILEAADAAMARGVAETFVWAWPQVARDGFVAFASGEEDDSMPAFHDVLFPLQLGYGALGGPSFSTQVVVTGSGHEQRNSQWADARQSYDAGLGVRSEADLALLLGFFRARRGQAHGFRFSDPLDNGSAAHGAALTPFDQPQGMGDGVQTHFRLVKTYGDEPEAQVRRISRPLVESVRVAVDGSEVTQGWNVSADGWLDFDAAPVAGAEVRAGYRFDVPVRFAADRIDVSIAGWRAGELPSVPLVEIRED</sequence>
<evidence type="ECO:0000259" key="1">
    <source>
        <dbReference type="Pfam" id="PF09343"/>
    </source>
</evidence>
<dbReference type="Pfam" id="PF23844">
    <property type="entry name" value="NCTSP_N"/>
    <property type="match status" value="1"/>
</dbReference>
<dbReference type="InterPro" id="IPR057122">
    <property type="entry name" value="TIM-barrel_NCTSP"/>
</dbReference>
<name>A0A841LBV1_9SPHN</name>
<evidence type="ECO:0000313" key="5">
    <source>
        <dbReference type="Proteomes" id="UP000538147"/>
    </source>
</evidence>
<dbReference type="InterPro" id="IPR057102">
    <property type="entry name" value="NCTSP_N"/>
</dbReference>
<evidence type="ECO:0000259" key="3">
    <source>
        <dbReference type="Pfam" id="PF23845"/>
    </source>
</evidence>
<comment type="caution">
    <text evidence="4">The sequence shown here is derived from an EMBL/GenBank/DDBJ whole genome shotgun (WGS) entry which is preliminary data.</text>
</comment>